<dbReference type="Gene3D" id="3.40.50.1780">
    <property type="match status" value="1"/>
</dbReference>
<evidence type="ECO:0000256" key="12">
    <source>
        <dbReference type="ARBA" id="ARBA00023136"/>
    </source>
</evidence>
<evidence type="ECO:0000256" key="8">
    <source>
        <dbReference type="ARBA" id="ARBA00022967"/>
    </source>
</evidence>
<proteinExistence type="inferred from homology"/>
<evidence type="ECO:0000256" key="3">
    <source>
        <dbReference type="ARBA" id="ARBA00005404"/>
    </source>
</evidence>
<dbReference type="SUPFAM" id="SSF53920">
    <property type="entry name" value="Fe-only hydrogenase"/>
    <property type="match status" value="1"/>
</dbReference>
<feature type="domain" description="4Fe-4S ferredoxin-type" evidence="15">
    <location>
        <begin position="137"/>
        <end position="167"/>
    </location>
</feature>
<evidence type="ECO:0000259" key="15">
    <source>
        <dbReference type="PROSITE" id="PS51379"/>
    </source>
</evidence>
<evidence type="ECO:0000256" key="9">
    <source>
        <dbReference type="ARBA" id="ARBA00023004"/>
    </source>
</evidence>
<dbReference type="GO" id="GO:0008137">
    <property type="term" value="F:NADH dehydrogenase (ubiquinone) activity"/>
    <property type="evidence" value="ECO:0007669"/>
    <property type="project" value="InterPro"/>
</dbReference>
<dbReference type="GO" id="GO:0005506">
    <property type="term" value="F:iron ion binding"/>
    <property type="evidence" value="ECO:0007669"/>
    <property type="project" value="InterPro"/>
</dbReference>
<dbReference type="SUPFAM" id="SSF54292">
    <property type="entry name" value="2Fe-2S ferredoxin-like"/>
    <property type="match status" value="1"/>
</dbReference>
<dbReference type="InterPro" id="IPR036991">
    <property type="entry name" value="Fe_hydrogenase_ssu_sf"/>
</dbReference>
<dbReference type="EMBL" id="VGIY01000142">
    <property type="protein sequence ID" value="MBM3317553.1"/>
    <property type="molecule type" value="Genomic_DNA"/>
</dbReference>
<comment type="cofactor">
    <cofactor evidence="1">
        <name>[4Fe-4S] cluster</name>
        <dbReference type="ChEBI" id="CHEBI:49883"/>
    </cofactor>
</comment>
<dbReference type="InterPro" id="IPR013352">
    <property type="entry name" value="Fe_hydrogenase_subset"/>
</dbReference>
<reference evidence="17" key="1">
    <citation type="submission" date="2019-03" db="EMBL/GenBank/DDBJ databases">
        <title>Lake Tanganyika Metagenome-Assembled Genomes (MAGs).</title>
        <authorList>
            <person name="Tran P."/>
        </authorList>
    </citation>
    <scope>NUCLEOTIDE SEQUENCE</scope>
    <source>
        <strain evidence="17">M_DeepCast_400m_m2_100</strain>
    </source>
</reference>
<dbReference type="InterPro" id="IPR000283">
    <property type="entry name" value="NADH_UbQ_OxRdtase_75kDa_su_CS"/>
</dbReference>
<dbReference type="Gene3D" id="3.30.70.20">
    <property type="match status" value="1"/>
</dbReference>
<dbReference type="Pfam" id="PF12838">
    <property type="entry name" value="Fer4_7"/>
    <property type="match status" value="1"/>
</dbReference>
<evidence type="ECO:0000256" key="13">
    <source>
        <dbReference type="ARBA" id="ARBA00034078"/>
    </source>
</evidence>
<accession>A0A938BNS9</accession>
<dbReference type="InterPro" id="IPR001041">
    <property type="entry name" value="2Fe-2S_ferredoxin-type"/>
</dbReference>
<keyword evidence="4" id="KW-0004">4Fe-4S</keyword>
<dbReference type="AlphaFoldDB" id="A0A938BNS9"/>
<dbReference type="GO" id="GO:0051537">
    <property type="term" value="F:2 iron, 2 sulfur cluster binding"/>
    <property type="evidence" value="ECO:0007669"/>
    <property type="project" value="UniProtKB-KW"/>
</dbReference>
<dbReference type="Proteomes" id="UP000748308">
    <property type="component" value="Unassembled WGS sequence"/>
</dbReference>
<keyword evidence="11" id="KW-0520">NAD</keyword>
<dbReference type="Gene3D" id="3.40.950.10">
    <property type="entry name" value="Fe-only Hydrogenase (Larger Subunit), Chain L, domain 3"/>
    <property type="match status" value="1"/>
</dbReference>
<dbReference type="FunFam" id="3.10.20.740:FF:000004">
    <property type="entry name" value="NADH-quinone oxidoreductase"/>
    <property type="match status" value="1"/>
</dbReference>
<sequence length="573" mass="62723">MMTIEANGQTIKAKKGETILQALTRAGIRVPTLCYIDGLLPSGSCRMCVVEVEGMPSLVPSCSYPVAEGMKIRTATPEILQVRKTIVELLLSNHPDDCLYCVRGGNCELQQLARTHGVTQRLFVGERTRREKDISSPSIIRDPDKCILCGKCVRVCEEIQSVSAIDFVQRGSRAFIGTAYDRGMNVSTCINCGQCILVCPTGALSEHSYIDDVLGAIANPGLIVVAQHAPAVSVSLAEEFNLKPGTDIDGKMVAAMRRAGFDRVFDTSFTADLTIMEEGSELVQRITAGGVLPMFTSCSPGWIKFVEHFYPEYMPNLSTCKSPQQMMGALAKTFFAEREKLDPRKIVSVSIMPCTAKKFECSRPEMGRDYEPDVDYVLTTRELATLFRITGIDPSAVEPEAADTPFGERSSAGKLFGASGGVMEAAVRSAYYLITGGEMKEYKIQELRGMKGSKELRVKIGELDLGAAVVSGLGQARRLMEELRAGRNDLHFIEVMTCPGGCINGGGQPIGADPEAVKARMNALYQIDRDAPLRASHSNPWVNRLYEEYLGAPLGHRSHELLHTHYQQRDVLC</sequence>
<keyword evidence="5" id="KW-0001">2Fe-2S</keyword>
<evidence type="ECO:0000256" key="4">
    <source>
        <dbReference type="ARBA" id="ARBA00022485"/>
    </source>
</evidence>
<dbReference type="SMART" id="SM00902">
    <property type="entry name" value="Fe_hyd_SSU"/>
    <property type="match status" value="1"/>
</dbReference>
<dbReference type="SUPFAM" id="SSF54862">
    <property type="entry name" value="4Fe-4S ferredoxins"/>
    <property type="match status" value="1"/>
</dbReference>
<comment type="subcellular location">
    <subcellularLocation>
        <location evidence="2">Membrane</location>
    </subcellularLocation>
</comment>
<dbReference type="InterPro" id="IPR050340">
    <property type="entry name" value="Cytosolic_Fe-S_CAF"/>
</dbReference>
<dbReference type="InterPro" id="IPR004108">
    <property type="entry name" value="Fe_hydrogenase_lsu_C"/>
</dbReference>
<keyword evidence="7" id="KW-0677">Repeat</keyword>
<dbReference type="PROSITE" id="PS51085">
    <property type="entry name" value="2FE2S_FER_2"/>
    <property type="match status" value="1"/>
</dbReference>
<dbReference type="InterPro" id="IPR017900">
    <property type="entry name" value="4Fe4S_Fe_S_CS"/>
</dbReference>
<dbReference type="PROSITE" id="PS51839">
    <property type="entry name" value="4FE4S_HC3"/>
    <property type="match status" value="1"/>
</dbReference>
<dbReference type="NCBIfam" id="NF040763">
    <property type="entry name" value="FeFe_hydrog_A6"/>
    <property type="match status" value="1"/>
</dbReference>
<dbReference type="Gene3D" id="3.10.20.740">
    <property type="match status" value="1"/>
</dbReference>
<keyword evidence="9" id="KW-0408">Iron</keyword>
<dbReference type="PROSITE" id="PS00198">
    <property type="entry name" value="4FE4S_FER_1"/>
    <property type="match status" value="1"/>
</dbReference>
<feature type="domain" description="4Fe-4S ferredoxin-type" evidence="15">
    <location>
        <begin position="180"/>
        <end position="209"/>
    </location>
</feature>
<dbReference type="SMART" id="SM00929">
    <property type="entry name" value="NADH-G_4Fe-4S_3"/>
    <property type="match status" value="1"/>
</dbReference>
<dbReference type="GO" id="GO:0051539">
    <property type="term" value="F:4 iron, 4 sulfur cluster binding"/>
    <property type="evidence" value="ECO:0007669"/>
    <property type="project" value="UniProtKB-KW"/>
</dbReference>
<dbReference type="Pfam" id="PF02906">
    <property type="entry name" value="Fe_hyd_lg_C"/>
    <property type="match status" value="1"/>
</dbReference>
<dbReference type="Pfam" id="PF02256">
    <property type="entry name" value="Fe_hyd_SSU"/>
    <property type="match status" value="1"/>
</dbReference>
<dbReference type="InterPro" id="IPR017896">
    <property type="entry name" value="4Fe4S_Fe-S-bd"/>
</dbReference>
<evidence type="ECO:0000313" key="18">
    <source>
        <dbReference type="Proteomes" id="UP000748308"/>
    </source>
</evidence>
<dbReference type="CDD" id="cd00207">
    <property type="entry name" value="fer2"/>
    <property type="match status" value="1"/>
</dbReference>
<dbReference type="NCBIfam" id="TIGR02512">
    <property type="entry name" value="FeFe_hydrog_A"/>
    <property type="match status" value="1"/>
</dbReference>
<evidence type="ECO:0000256" key="11">
    <source>
        <dbReference type="ARBA" id="ARBA00023027"/>
    </source>
</evidence>
<evidence type="ECO:0000313" key="17">
    <source>
        <dbReference type="EMBL" id="MBM3317553.1"/>
    </source>
</evidence>
<dbReference type="GO" id="GO:0042773">
    <property type="term" value="P:ATP synthesis coupled electron transport"/>
    <property type="evidence" value="ECO:0007669"/>
    <property type="project" value="InterPro"/>
</dbReference>
<comment type="caution">
    <text evidence="17">The sequence shown here is derived from an EMBL/GenBank/DDBJ whole genome shotgun (WGS) entry which is preliminary data.</text>
</comment>
<dbReference type="InterPro" id="IPR003149">
    <property type="entry name" value="Fe_hydrogenase_ssu"/>
</dbReference>
<evidence type="ECO:0000256" key="10">
    <source>
        <dbReference type="ARBA" id="ARBA00023014"/>
    </source>
</evidence>
<evidence type="ECO:0000259" key="16">
    <source>
        <dbReference type="PROSITE" id="PS51839"/>
    </source>
</evidence>
<evidence type="ECO:0000256" key="5">
    <source>
        <dbReference type="ARBA" id="ARBA00022714"/>
    </source>
</evidence>
<gene>
    <name evidence="17" type="ORF">FJY75_06835</name>
</gene>
<dbReference type="GO" id="GO:0008901">
    <property type="term" value="F:ferredoxin hydrogenase activity"/>
    <property type="evidence" value="ECO:0007669"/>
    <property type="project" value="InterPro"/>
</dbReference>
<evidence type="ECO:0000259" key="14">
    <source>
        <dbReference type="PROSITE" id="PS51085"/>
    </source>
</evidence>
<dbReference type="Pfam" id="PF10588">
    <property type="entry name" value="NADH-G_4Fe-4S_3"/>
    <property type="match status" value="1"/>
</dbReference>
<name>A0A938BNS9_UNCEI</name>
<comment type="similarity">
    <text evidence="3">Belongs to the complex I 75 kDa subunit family.</text>
</comment>
<dbReference type="FunFam" id="3.30.70.20:FF:000035">
    <property type="entry name" value="Iron hydrogenase 1"/>
    <property type="match status" value="1"/>
</dbReference>
<dbReference type="PANTHER" id="PTHR11615">
    <property type="entry name" value="NITRATE, FORMATE, IRON DEHYDROGENASE"/>
    <property type="match status" value="1"/>
</dbReference>
<keyword evidence="12" id="KW-0472">Membrane</keyword>
<evidence type="ECO:0000256" key="7">
    <source>
        <dbReference type="ARBA" id="ARBA00022737"/>
    </source>
</evidence>
<feature type="domain" description="2Fe-2S ferredoxin-type" evidence="14">
    <location>
        <begin position="1"/>
        <end position="78"/>
    </location>
</feature>
<protein>
    <submittedName>
        <fullName evidence="17">Iron hydrogenase small subunit</fullName>
    </submittedName>
</protein>
<evidence type="ECO:0000256" key="1">
    <source>
        <dbReference type="ARBA" id="ARBA00001966"/>
    </source>
</evidence>
<organism evidence="17 18">
    <name type="scientific">Eiseniibacteriota bacterium</name>
    <dbReference type="NCBI Taxonomy" id="2212470"/>
    <lineage>
        <taxon>Bacteria</taxon>
        <taxon>Candidatus Eiseniibacteriota</taxon>
    </lineage>
</organism>
<keyword evidence="8" id="KW-1278">Translocase</keyword>
<comment type="cofactor">
    <cofactor evidence="13">
        <name>[2Fe-2S] cluster</name>
        <dbReference type="ChEBI" id="CHEBI:190135"/>
    </cofactor>
</comment>
<evidence type="ECO:0000256" key="2">
    <source>
        <dbReference type="ARBA" id="ARBA00004370"/>
    </source>
</evidence>
<feature type="domain" description="4Fe-4S His(Cys)3-ligated-type" evidence="16">
    <location>
        <begin position="78"/>
        <end position="117"/>
    </location>
</feature>
<dbReference type="Gene3D" id="4.10.260.20">
    <property type="entry name" value="Iron hydrogenase, small subunit"/>
    <property type="match status" value="1"/>
</dbReference>
<dbReference type="PROSITE" id="PS51379">
    <property type="entry name" value="4FE4S_FER_2"/>
    <property type="match status" value="2"/>
</dbReference>
<keyword evidence="6" id="KW-0479">Metal-binding</keyword>
<evidence type="ECO:0000256" key="6">
    <source>
        <dbReference type="ARBA" id="ARBA00022723"/>
    </source>
</evidence>
<dbReference type="InterPro" id="IPR019574">
    <property type="entry name" value="NADH_UbQ_OxRdtase_Gsu_4Fe4S-bd"/>
</dbReference>
<dbReference type="PROSITE" id="PS00641">
    <property type="entry name" value="COMPLEX1_75K_1"/>
    <property type="match status" value="1"/>
</dbReference>
<keyword evidence="10" id="KW-0411">Iron-sulfur</keyword>
<dbReference type="Pfam" id="PF13510">
    <property type="entry name" value="Fer2_4"/>
    <property type="match status" value="1"/>
</dbReference>
<dbReference type="InterPro" id="IPR036010">
    <property type="entry name" value="2Fe-2S_ferredoxin-like_sf"/>
</dbReference>
<dbReference type="GO" id="GO:0016020">
    <property type="term" value="C:membrane"/>
    <property type="evidence" value="ECO:0007669"/>
    <property type="project" value="UniProtKB-SubCell"/>
</dbReference>
<dbReference type="InterPro" id="IPR009016">
    <property type="entry name" value="Fe_hydrogenase"/>
</dbReference>
<dbReference type="FunFam" id="4.10.260.20:FF:000001">
    <property type="entry name" value="NADP-reducing hydrogenase subunit HndD"/>
    <property type="match status" value="1"/>
</dbReference>
<dbReference type="InterPro" id="IPR049830">
    <property type="entry name" value="HndD"/>
</dbReference>